<evidence type="ECO:0000256" key="8">
    <source>
        <dbReference type="RuleBase" id="RU003406"/>
    </source>
</evidence>
<dbReference type="Pfam" id="PF00285">
    <property type="entry name" value="Citrate_synt"/>
    <property type="match status" value="1"/>
</dbReference>
<dbReference type="PRINTS" id="PR00143">
    <property type="entry name" value="CITRTSNTHASE"/>
</dbReference>
<dbReference type="UniPathway" id="UPA00223"/>
<dbReference type="Proteomes" id="UP000296352">
    <property type="component" value="Chromosome"/>
</dbReference>
<dbReference type="NCBIfam" id="NF010636">
    <property type="entry name" value="PRK14033.1"/>
    <property type="match status" value="1"/>
</dbReference>
<name>A0A4P7QEM7_9CORY</name>
<dbReference type="GO" id="GO:0006099">
    <property type="term" value="P:tricarboxylic acid cycle"/>
    <property type="evidence" value="ECO:0007669"/>
    <property type="project" value="UniProtKB-UniPathway"/>
</dbReference>
<sequence>MSDKNTEIRKGLYGVVVDETAVSKVVPETNSLTYRGYPVQELARYCSFEEVAYLLWNGELPSQEELIRFSAREKALRHLDRHLIDLITSMPKSCHPMDVLRTAISFIGSQDPEAYTRDSEHIRRTALELMAKIPTIIALDIRRRRGEGYIEPSRKKGFAENFLWMVFGEEEGSPANSRADIEAFDKSLTLYAEHSFNASTFAARVITSTMSDTYSAIVGAIGALKGPLHGGANEAVMHNFLEVDDPAKAEEWAKNKLANKELVMGFGHRVYKKGDSRVPTMEAAFKELAEQHDQTKWVEMYDIMAKTMYENTSIQIRPNLDFPAGPAYYILGFDIEFFTPIFVMARITGWTAHIVEQNENNSLIRPLSAYNGEEQRPVPPKSF</sequence>
<feature type="active site" evidence="7">
    <location>
        <position position="268"/>
    </location>
</feature>
<evidence type="ECO:0000256" key="4">
    <source>
        <dbReference type="ARBA" id="ARBA00022679"/>
    </source>
</evidence>
<evidence type="ECO:0000256" key="5">
    <source>
        <dbReference type="ARBA" id="ARBA00049288"/>
    </source>
</evidence>
<protein>
    <recommendedName>
        <fullName evidence="6">Citrate synthase</fullName>
    </recommendedName>
</protein>
<dbReference type="KEGG" id="cee:CENDO_02560"/>
<dbReference type="Gene3D" id="1.10.580.10">
    <property type="entry name" value="Citrate Synthase, domain 1"/>
    <property type="match status" value="1"/>
</dbReference>
<evidence type="ECO:0000256" key="2">
    <source>
        <dbReference type="ARBA" id="ARBA00010566"/>
    </source>
</evidence>
<keyword evidence="4 6" id="KW-0808">Transferase</keyword>
<dbReference type="PANTHER" id="PTHR11739:SF4">
    <property type="entry name" value="CITRATE SYNTHASE, PEROXISOMAL"/>
    <property type="match status" value="1"/>
</dbReference>
<dbReference type="GO" id="GO:0005975">
    <property type="term" value="P:carbohydrate metabolic process"/>
    <property type="evidence" value="ECO:0007669"/>
    <property type="project" value="TreeGrafter"/>
</dbReference>
<keyword evidence="9" id="KW-0012">Acyltransferase</keyword>
<dbReference type="InterPro" id="IPR011278">
    <property type="entry name" value="2-MeCitrate/Citrate_synth_II"/>
</dbReference>
<proteinExistence type="inferred from homology"/>
<dbReference type="InterPro" id="IPR036969">
    <property type="entry name" value="Citrate_synthase_sf"/>
</dbReference>
<dbReference type="InterPro" id="IPR002020">
    <property type="entry name" value="Citrate_synthase"/>
</dbReference>
<comment type="catalytic activity">
    <reaction evidence="5">
        <text>oxaloacetate + acetyl-CoA + H2O = citrate + CoA + H(+)</text>
        <dbReference type="Rhea" id="RHEA:16845"/>
        <dbReference type="ChEBI" id="CHEBI:15377"/>
        <dbReference type="ChEBI" id="CHEBI:15378"/>
        <dbReference type="ChEBI" id="CHEBI:16452"/>
        <dbReference type="ChEBI" id="CHEBI:16947"/>
        <dbReference type="ChEBI" id="CHEBI:57287"/>
        <dbReference type="ChEBI" id="CHEBI:57288"/>
        <dbReference type="EC" id="2.3.3.16"/>
    </reaction>
</comment>
<evidence type="ECO:0000256" key="6">
    <source>
        <dbReference type="PIRNR" id="PIRNR001369"/>
    </source>
</evidence>
<dbReference type="AlphaFoldDB" id="A0A4P7QEM7"/>
<dbReference type="PANTHER" id="PTHR11739">
    <property type="entry name" value="CITRATE SYNTHASE"/>
    <property type="match status" value="1"/>
</dbReference>
<dbReference type="InterPro" id="IPR024176">
    <property type="entry name" value="Citrate_synthase_bac-typ"/>
</dbReference>
<dbReference type="Gene3D" id="1.10.230.10">
    <property type="entry name" value="Cytochrome P450-Terp, domain 2"/>
    <property type="match status" value="1"/>
</dbReference>
<accession>A0A4P7QEM7</accession>
<evidence type="ECO:0000256" key="1">
    <source>
        <dbReference type="ARBA" id="ARBA00005163"/>
    </source>
</evidence>
<dbReference type="EMBL" id="CP039247">
    <property type="protein sequence ID" value="QCB27810.1"/>
    <property type="molecule type" value="Genomic_DNA"/>
</dbReference>
<feature type="active site" evidence="7">
    <location>
        <position position="321"/>
    </location>
</feature>
<keyword evidence="3" id="KW-0816">Tricarboxylic acid cycle</keyword>
<evidence type="ECO:0000313" key="9">
    <source>
        <dbReference type="EMBL" id="QCB27810.1"/>
    </source>
</evidence>
<evidence type="ECO:0000256" key="3">
    <source>
        <dbReference type="ARBA" id="ARBA00022532"/>
    </source>
</evidence>
<reference evidence="9 10" key="1">
    <citation type="submission" date="2019-04" db="EMBL/GenBank/DDBJ databases">
        <title>Corynebacterium endometrii sp. nov., isolated from the uterus of a cow with endometritis.</title>
        <authorList>
            <person name="Ballas P."/>
            <person name="Ruckert C."/>
            <person name="Wagener K."/>
            <person name="Drillich M."/>
            <person name="Kaempfer P."/>
            <person name="Busse H.-J."/>
            <person name="Ehling-Schulz M."/>
        </authorList>
    </citation>
    <scope>NUCLEOTIDE SEQUENCE [LARGE SCALE GENOMIC DNA]</scope>
    <source>
        <strain evidence="9 10">LMM-1653</strain>
    </source>
</reference>
<dbReference type="InterPro" id="IPR019810">
    <property type="entry name" value="Citrate_synthase_AS"/>
</dbReference>
<evidence type="ECO:0000313" key="10">
    <source>
        <dbReference type="Proteomes" id="UP000296352"/>
    </source>
</evidence>
<dbReference type="SUPFAM" id="SSF48256">
    <property type="entry name" value="Citrate synthase"/>
    <property type="match status" value="1"/>
</dbReference>
<dbReference type="NCBIfam" id="TIGR01800">
    <property type="entry name" value="cit_synth_II"/>
    <property type="match status" value="1"/>
</dbReference>
<dbReference type="GO" id="GO:0036440">
    <property type="term" value="F:citrate synthase activity"/>
    <property type="evidence" value="ECO:0007669"/>
    <property type="project" value="UniProtKB-EC"/>
</dbReference>
<dbReference type="InterPro" id="IPR016142">
    <property type="entry name" value="Citrate_synth-like_lrg_a-sub"/>
</dbReference>
<keyword evidence="10" id="KW-1185">Reference proteome</keyword>
<dbReference type="InterPro" id="IPR016143">
    <property type="entry name" value="Citrate_synth-like_sm_a-sub"/>
</dbReference>
<dbReference type="OrthoDB" id="9800864at2"/>
<comment type="similarity">
    <text evidence="2 6 8">Belongs to the citrate synthase family.</text>
</comment>
<evidence type="ECO:0000256" key="7">
    <source>
        <dbReference type="PIRSR" id="PIRSR001369-1"/>
    </source>
</evidence>
<dbReference type="PROSITE" id="PS00480">
    <property type="entry name" value="CITRATE_SYNTHASE"/>
    <property type="match status" value="1"/>
</dbReference>
<dbReference type="GO" id="GO:0005829">
    <property type="term" value="C:cytosol"/>
    <property type="evidence" value="ECO:0007669"/>
    <property type="project" value="TreeGrafter"/>
</dbReference>
<comment type="pathway">
    <text evidence="1">Carbohydrate metabolism; tricarboxylic acid cycle.</text>
</comment>
<organism evidence="9 10">
    <name type="scientific">Corynebacterium endometrii</name>
    <dbReference type="NCBI Taxonomy" id="2488819"/>
    <lineage>
        <taxon>Bacteria</taxon>
        <taxon>Bacillati</taxon>
        <taxon>Actinomycetota</taxon>
        <taxon>Actinomycetes</taxon>
        <taxon>Mycobacteriales</taxon>
        <taxon>Corynebacteriaceae</taxon>
        <taxon>Corynebacterium</taxon>
    </lineage>
</organism>
<gene>
    <name evidence="9" type="primary">prpC2</name>
    <name evidence="9" type="ORF">CENDO_02560</name>
</gene>
<dbReference type="RefSeq" id="WP_136140630.1">
    <property type="nucleotide sequence ID" value="NZ_CP039247.1"/>
</dbReference>
<dbReference type="PIRSF" id="PIRSF001369">
    <property type="entry name" value="Citrate_synth"/>
    <property type="match status" value="1"/>
</dbReference>